<dbReference type="PROSITE" id="PS51643">
    <property type="entry name" value="HD_CAS3"/>
    <property type="match status" value="1"/>
</dbReference>
<dbReference type="EMBL" id="JACHGN010000017">
    <property type="protein sequence ID" value="MBB5137242.1"/>
    <property type="molecule type" value="Genomic_DNA"/>
</dbReference>
<dbReference type="InterPro" id="IPR006483">
    <property type="entry name" value="CRISPR-assoc_Cas3_HD"/>
</dbReference>
<dbReference type="Pfam" id="PF22590">
    <property type="entry name" value="Cas3-like_C_2"/>
    <property type="match status" value="1"/>
</dbReference>
<keyword evidence="11" id="KW-0255">Endonuclease</keyword>
<gene>
    <name evidence="11" type="ORF">HNP84_006994</name>
</gene>
<evidence type="ECO:0000256" key="3">
    <source>
        <dbReference type="ARBA" id="ARBA00022723"/>
    </source>
</evidence>
<keyword evidence="8" id="KW-0051">Antiviral defense</keyword>
<dbReference type="EC" id="3.1.-.-" evidence="11"/>
<dbReference type="Pfam" id="PF00270">
    <property type="entry name" value="DEAD"/>
    <property type="match status" value="1"/>
</dbReference>
<evidence type="ECO:0000259" key="10">
    <source>
        <dbReference type="PROSITE" id="PS51643"/>
    </source>
</evidence>
<dbReference type="Gene3D" id="3.40.50.300">
    <property type="entry name" value="P-loop containing nucleotide triphosphate hydrolases"/>
    <property type="match status" value="1"/>
</dbReference>
<keyword evidence="6 11" id="KW-0347">Helicase</keyword>
<dbReference type="GO" id="GO:0016787">
    <property type="term" value="F:hydrolase activity"/>
    <property type="evidence" value="ECO:0007669"/>
    <property type="project" value="UniProtKB-KW"/>
</dbReference>
<dbReference type="GO" id="GO:0004386">
    <property type="term" value="F:helicase activity"/>
    <property type="evidence" value="ECO:0007669"/>
    <property type="project" value="UniProtKB-KW"/>
</dbReference>
<evidence type="ECO:0000256" key="8">
    <source>
        <dbReference type="ARBA" id="ARBA00023118"/>
    </source>
</evidence>
<dbReference type="EC" id="3.6.4.-" evidence="11"/>
<dbReference type="InterPro" id="IPR027417">
    <property type="entry name" value="P-loop_NTPase"/>
</dbReference>
<dbReference type="Proteomes" id="UP000578449">
    <property type="component" value="Unassembled WGS sequence"/>
</dbReference>
<comment type="similarity">
    <text evidence="1">In the N-terminal section; belongs to the CRISPR-associated nuclease Cas3-HD family.</text>
</comment>
<dbReference type="GO" id="GO:0004519">
    <property type="term" value="F:endonuclease activity"/>
    <property type="evidence" value="ECO:0007669"/>
    <property type="project" value="UniProtKB-KW"/>
</dbReference>
<proteinExistence type="inferred from homology"/>
<sequence>MDGVNADAGDVPDLRAPWAKVKDATKSRSGYVHPLICHALDTASAAEAIAESLCRGRAGERLRTMLGPLGDPVQWAAALCGLHDLGKYAPTFQAVRIDVARRRLPPQAVRDMERLAPDRYWRLDVHHGWITAVQMERVLLSWGASPQVARDVAAVLGGHHGVIPAASTVGLVRDGQVGETGDPRWARWRVGFVEDFLQLRGLEVRGGAWAQVQADTGAMVLLAGLVVAADWVASDRDGLPPVGEGVDVRAYADGVGHTESAKIARAQWQVWQPPKVSFEGLFGRAPLPVQTAVEEALAHVDGPGVMVVAAPTGSGKTQAGLLAAAAMVDRMGLSGFYLAMPTQATSNQTYLAAVELLERTGAQAPLRLLHSSAGAVLAAERARKAAAPAIHASGVDVPEEPHPKDPPQGQGRQDREAREWFAASNRGLLAPMGVGTIDQLLRGVLRGKFNFLRLAGVAGKVVLFDEVHTYDAYQYALLERLLRWLGYLEVPVVLQSATLPASRSRALVGSWLRGAQAGEPSDTAAAACVAGDQVVWASPYAPGLRAVPVRQTPGQEERSYLLRMPNPLRVEAATAWERRVEQALDLAVEGGGQCVAVVHNVAAQVRPAADAARAEVQRNPRWRGIEVFELSAKLDREERRKADQAVRAAFGPPGEGVVRPQGGAVVFGSPLLAEGLDISLDAGVVQLAQGDRMFQAMGRIRRHGRSQGDGPVEVRIAGVWEETKRGRTMVCFPPSATRVVPAALLLRTWVLLRELAIEQSGDGEEGLMSADEWRVAVGPGDIRRMLDALYGPREAVCCPPGWNQRQWRQAHIVYENSVLRQQVMADTNSIPVPRPNLNLAELTSGVATWRGARLGGGSAESQT</sequence>
<keyword evidence="11" id="KW-0540">Nuclease</keyword>
<evidence type="ECO:0000256" key="7">
    <source>
        <dbReference type="ARBA" id="ARBA00022840"/>
    </source>
</evidence>
<evidence type="ECO:0000313" key="12">
    <source>
        <dbReference type="Proteomes" id="UP000578449"/>
    </source>
</evidence>
<accession>A0A840PDE3</accession>
<evidence type="ECO:0000313" key="11">
    <source>
        <dbReference type="EMBL" id="MBB5137242.1"/>
    </source>
</evidence>
<comment type="similarity">
    <text evidence="2">In the central section; belongs to the CRISPR-associated helicase Cas3 family.</text>
</comment>
<evidence type="ECO:0000256" key="2">
    <source>
        <dbReference type="ARBA" id="ARBA00009046"/>
    </source>
</evidence>
<dbReference type="RefSeq" id="WP_185054176.1">
    <property type="nucleotide sequence ID" value="NZ_BAABIX010000012.1"/>
</dbReference>
<dbReference type="GO" id="GO:0051607">
    <property type="term" value="P:defense response to virus"/>
    <property type="evidence" value="ECO:0007669"/>
    <property type="project" value="UniProtKB-KW"/>
</dbReference>
<reference evidence="11 12" key="1">
    <citation type="submission" date="2020-08" db="EMBL/GenBank/DDBJ databases">
        <title>Genomic Encyclopedia of Type Strains, Phase IV (KMG-IV): sequencing the most valuable type-strain genomes for metagenomic binning, comparative biology and taxonomic classification.</title>
        <authorList>
            <person name="Goeker M."/>
        </authorList>
    </citation>
    <scope>NUCLEOTIDE SEQUENCE [LARGE SCALE GENOMIC DNA]</scope>
    <source>
        <strain evidence="11 12">DSM 45615</strain>
    </source>
</reference>
<feature type="region of interest" description="Disordered" evidence="9">
    <location>
        <begin position="392"/>
        <end position="416"/>
    </location>
</feature>
<dbReference type="InterPro" id="IPR038257">
    <property type="entry name" value="CRISPR-assoc_Cas3_HD_sf"/>
</dbReference>
<dbReference type="InterPro" id="IPR054712">
    <property type="entry name" value="Cas3-like_dom"/>
</dbReference>
<dbReference type="Gene3D" id="1.10.3210.30">
    <property type="match status" value="1"/>
</dbReference>
<dbReference type="Pfam" id="PF18019">
    <property type="entry name" value="Cas3_HD"/>
    <property type="match status" value="1"/>
</dbReference>
<dbReference type="AlphaFoldDB" id="A0A840PDE3"/>
<dbReference type="SUPFAM" id="SSF52540">
    <property type="entry name" value="P-loop containing nucleoside triphosphate hydrolases"/>
    <property type="match status" value="1"/>
</dbReference>
<dbReference type="NCBIfam" id="TIGR01596">
    <property type="entry name" value="cas3_HD"/>
    <property type="match status" value="1"/>
</dbReference>
<name>A0A840PDE3_9ACTN</name>
<evidence type="ECO:0000256" key="9">
    <source>
        <dbReference type="SAM" id="MobiDB-lite"/>
    </source>
</evidence>
<dbReference type="CDD" id="cd17930">
    <property type="entry name" value="DEXHc_cas3"/>
    <property type="match status" value="1"/>
</dbReference>
<dbReference type="GO" id="GO:0003676">
    <property type="term" value="F:nucleic acid binding"/>
    <property type="evidence" value="ECO:0007669"/>
    <property type="project" value="InterPro"/>
</dbReference>
<keyword evidence="3" id="KW-0479">Metal-binding</keyword>
<protein>
    <submittedName>
        <fullName evidence="11">CRISPR-associated endonuclease/helicase Cas3</fullName>
        <ecNumber evidence="11">3.1.-.-</ecNumber>
        <ecNumber evidence="11">3.6.4.-</ecNumber>
    </submittedName>
</protein>
<comment type="caution">
    <text evidence="11">The sequence shown here is derived from an EMBL/GenBank/DDBJ whole genome shotgun (WGS) entry which is preliminary data.</text>
</comment>
<keyword evidence="7" id="KW-0067">ATP-binding</keyword>
<organism evidence="11 12">
    <name type="scientific">Thermocatellispora tengchongensis</name>
    <dbReference type="NCBI Taxonomy" id="1073253"/>
    <lineage>
        <taxon>Bacteria</taxon>
        <taxon>Bacillati</taxon>
        <taxon>Actinomycetota</taxon>
        <taxon>Actinomycetes</taxon>
        <taxon>Streptosporangiales</taxon>
        <taxon>Streptosporangiaceae</taxon>
        <taxon>Thermocatellispora</taxon>
    </lineage>
</organism>
<keyword evidence="4" id="KW-0547">Nucleotide-binding</keyword>
<evidence type="ECO:0000256" key="6">
    <source>
        <dbReference type="ARBA" id="ARBA00022806"/>
    </source>
</evidence>
<evidence type="ECO:0000256" key="4">
    <source>
        <dbReference type="ARBA" id="ARBA00022741"/>
    </source>
</evidence>
<keyword evidence="5 11" id="KW-0378">Hydrolase</keyword>
<evidence type="ECO:0000256" key="1">
    <source>
        <dbReference type="ARBA" id="ARBA00006847"/>
    </source>
</evidence>
<dbReference type="GO" id="GO:0046872">
    <property type="term" value="F:metal ion binding"/>
    <property type="evidence" value="ECO:0007669"/>
    <property type="project" value="UniProtKB-KW"/>
</dbReference>
<dbReference type="InterPro" id="IPR011545">
    <property type="entry name" value="DEAD/DEAH_box_helicase_dom"/>
</dbReference>
<feature type="domain" description="HD Cas3-type" evidence="10">
    <location>
        <begin position="28"/>
        <end position="232"/>
    </location>
</feature>
<dbReference type="GO" id="GO:0005524">
    <property type="term" value="F:ATP binding"/>
    <property type="evidence" value="ECO:0007669"/>
    <property type="project" value="UniProtKB-KW"/>
</dbReference>
<dbReference type="CDD" id="cd09641">
    <property type="entry name" value="Cas3''_I"/>
    <property type="match status" value="1"/>
</dbReference>
<keyword evidence="12" id="KW-1185">Reference proteome</keyword>
<evidence type="ECO:0000256" key="5">
    <source>
        <dbReference type="ARBA" id="ARBA00022801"/>
    </source>
</evidence>